<evidence type="ECO:0000256" key="2">
    <source>
        <dbReference type="SAM" id="MobiDB-lite"/>
    </source>
</evidence>
<dbReference type="InterPro" id="IPR036875">
    <property type="entry name" value="Znf_CCHC_sf"/>
</dbReference>
<dbReference type="GO" id="GO:0008270">
    <property type="term" value="F:zinc ion binding"/>
    <property type="evidence" value="ECO:0007669"/>
    <property type="project" value="UniProtKB-KW"/>
</dbReference>
<sequence>MERGKEIAKERPSEKKNVKGKEKEKGKEIAKDRSAEKKKENKAGHQCASSLWRIEDPAGASSEKKKGKKTGHRCESSHGRNEATAGECCAFTTSAGASVPGVSRSSFQLLTLKPNSIKVARVTKDTLAGKISIDGCSTSKRVGWADQAGCALTQTINFQPGEATPITRPRDTSLSHGKRRSDRDCEKPKPTLATGLKRTYKEALLTPKPKSTELPRRSVNYNTFPTLPGSISFRRRCYRCLGTNHRASNCRAPFRCWRCYKTGHFARTCMERLPMSVYRAMRARPSYLSAFVPLTDDFHTRQNRCRNAILVDVLRPRNLGHFPQESIANKLASRFRGFPTDFHVARYSERDFIIFLPEWVPCDQLLRREFLALDDLRLQCFPWRPWSGARRAQLTYNVWIRLVSLPYECWSSRTVAALVGGFGRFIRADDFSVRMVDLTGYRCLISVNYLSDIPENLEITVGDSSLSVLIQLERWGRCEGVDPANPPNERTDQHDPRLAGPDALGRSGGSVRGRRSSAGGSSNSDASWYSSEIRDRRRAVFPPGGTTQQKTSPAPTTWIGRHDEKTPSVFPAIEGKKLGFGPVIIGKRNVTDQNLNSTVADVVFSASVVKDTTWIDLWSGGAPLHRLFLEIFYPQAGLLTSHGGMEHSWFLSRKSHPERWTKDGACIYFSTWDKRRNIYSLILLSSSISEPGIFFCMQWAFNYCLSETDGLVSTQVSRTLGPNRGMRLTGFGSGPVTETRPGPSDCNLILVAVWGPLGFKVCLGVSGAHKFQPPRGTRKALDPTLFSQSPSGDLKLMGLFLFPWGTPGVLKRHDVRLNRRAPSGSHKVQGPTGVESAGPFDSYVGVPNGDSTRGPCNQWTFLPLDQMDRAVGAGAKVKIGNALLGPGLGLPGFMSREQIDGGEVILQYADDTLFFSEPRKSAMRNLLFLWKMFKWASGLKINMNKTELVYLGHNTRRANRLADILGCKVGKLPFRYLGLMLHIKSLRREDWAPVVNRIEAHIIKWRWTANQMFSVKSLYDFITVGGQIDSTHDQLWRIRIPAKNKIFMWILLRKRLLTADRLIRRGCVVDQYCIFCAISPETCDHLFRECVFVRYLLVRTGNSDRRELESGD</sequence>
<keyword evidence="1" id="KW-0863">Zinc-finger</keyword>
<dbReference type="PROSITE" id="PS50158">
    <property type="entry name" value="ZF_CCHC"/>
    <property type="match status" value="1"/>
</dbReference>
<dbReference type="SMART" id="SM00343">
    <property type="entry name" value="ZnF_C2HC"/>
    <property type="match status" value="2"/>
</dbReference>
<feature type="region of interest" description="Disordered" evidence="2">
    <location>
        <begin position="480"/>
        <end position="566"/>
    </location>
</feature>
<evidence type="ECO:0000256" key="1">
    <source>
        <dbReference type="PROSITE-ProRule" id="PRU00047"/>
    </source>
</evidence>
<feature type="non-terminal residue" evidence="4">
    <location>
        <position position="1112"/>
    </location>
</feature>
<keyword evidence="1" id="KW-0479">Metal-binding</keyword>
<feature type="region of interest" description="Disordered" evidence="2">
    <location>
        <begin position="1"/>
        <end position="80"/>
    </location>
</feature>
<dbReference type="Gene3D" id="4.10.60.10">
    <property type="entry name" value="Zinc finger, CCHC-type"/>
    <property type="match status" value="1"/>
</dbReference>
<evidence type="ECO:0000259" key="3">
    <source>
        <dbReference type="PROSITE" id="PS50158"/>
    </source>
</evidence>
<feature type="compositionally biased region" description="Basic and acidic residues" evidence="2">
    <location>
        <begin position="1"/>
        <end position="43"/>
    </location>
</feature>
<dbReference type="PANTHER" id="PTHR33116:SF78">
    <property type="entry name" value="OS12G0587133 PROTEIN"/>
    <property type="match status" value="1"/>
</dbReference>
<dbReference type="EMBL" id="LSRQ01000333">
    <property type="protein sequence ID" value="OAY83571.1"/>
    <property type="molecule type" value="Genomic_DNA"/>
</dbReference>
<comment type="caution">
    <text evidence="4">The sequence shown here is derived from an EMBL/GenBank/DDBJ whole genome shotgun (WGS) entry which is preliminary data.</text>
</comment>
<proteinExistence type="predicted"/>
<protein>
    <recommendedName>
        <fullName evidence="3">CCHC-type domain-containing protein</fullName>
    </recommendedName>
</protein>
<dbReference type="STRING" id="4615.A0A199W2V0"/>
<name>A0A199W2V0_ANACO</name>
<evidence type="ECO:0000313" key="4">
    <source>
        <dbReference type="EMBL" id="OAY83571.1"/>
    </source>
</evidence>
<organism evidence="4 5">
    <name type="scientific">Ananas comosus</name>
    <name type="common">Pineapple</name>
    <name type="synonym">Ananas ananas</name>
    <dbReference type="NCBI Taxonomy" id="4615"/>
    <lineage>
        <taxon>Eukaryota</taxon>
        <taxon>Viridiplantae</taxon>
        <taxon>Streptophyta</taxon>
        <taxon>Embryophyta</taxon>
        <taxon>Tracheophyta</taxon>
        <taxon>Spermatophyta</taxon>
        <taxon>Magnoliopsida</taxon>
        <taxon>Liliopsida</taxon>
        <taxon>Poales</taxon>
        <taxon>Bromeliaceae</taxon>
        <taxon>Bromelioideae</taxon>
        <taxon>Ananas</taxon>
    </lineage>
</organism>
<accession>A0A199W2V0</accession>
<dbReference type="SUPFAM" id="SSF57756">
    <property type="entry name" value="Retrovirus zinc finger-like domains"/>
    <property type="match status" value="1"/>
</dbReference>
<dbReference type="PANTHER" id="PTHR33116">
    <property type="entry name" value="REVERSE TRANSCRIPTASE ZINC-BINDING DOMAIN-CONTAINING PROTEIN-RELATED-RELATED"/>
    <property type="match status" value="1"/>
</dbReference>
<dbReference type="Pfam" id="PF13966">
    <property type="entry name" value="zf-RVT"/>
    <property type="match status" value="1"/>
</dbReference>
<dbReference type="Proteomes" id="UP000092600">
    <property type="component" value="Unassembled WGS sequence"/>
</dbReference>
<feature type="domain" description="CCHC-type" evidence="3">
    <location>
        <begin position="255"/>
        <end position="269"/>
    </location>
</feature>
<dbReference type="InterPro" id="IPR001878">
    <property type="entry name" value="Znf_CCHC"/>
</dbReference>
<keyword evidence="1" id="KW-0862">Zinc</keyword>
<dbReference type="AlphaFoldDB" id="A0A199W2V0"/>
<gene>
    <name evidence="4" type="ORF">ACMD2_00278</name>
</gene>
<dbReference type="GO" id="GO:0003676">
    <property type="term" value="F:nucleic acid binding"/>
    <property type="evidence" value="ECO:0007669"/>
    <property type="project" value="InterPro"/>
</dbReference>
<evidence type="ECO:0000313" key="5">
    <source>
        <dbReference type="Proteomes" id="UP000092600"/>
    </source>
</evidence>
<reference evidence="4 5" key="1">
    <citation type="journal article" date="2016" name="DNA Res.">
        <title>The draft genome of MD-2 pineapple using hybrid error correction of long reads.</title>
        <authorList>
            <person name="Redwan R.M."/>
            <person name="Saidin A."/>
            <person name="Kumar S.V."/>
        </authorList>
    </citation>
    <scope>NUCLEOTIDE SEQUENCE [LARGE SCALE GENOMIC DNA]</scope>
    <source>
        <strain evidence="5">cv. MD2</strain>
        <tissue evidence="4">Leaf</tissue>
    </source>
</reference>
<feature type="compositionally biased region" description="Polar residues" evidence="2">
    <location>
        <begin position="545"/>
        <end position="555"/>
    </location>
</feature>
<feature type="region of interest" description="Disordered" evidence="2">
    <location>
        <begin position="161"/>
        <end position="191"/>
    </location>
</feature>
<dbReference type="InterPro" id="IPR026960">
    <property type="entry name" value="RVT-Znf"/>
</dbReference>